<dbReference type="OrthoDB" id="17017at2759"/>
<dbReference type="GO" id="GO:0016192">
    <property type="term" value="P:vesicle-mediated transport"/>
    <property type="evidence" value="ECO:0007669"/>
    <property type="project" value="InterPro"/>
</dbReference>
<dbReference type="PANTHER" id="PTHR12822:SF2">
    <property type="entry name" value="PROTEIN YIPF"/>
    <property type="match status" value="1"/>
</dbReference>
<name>L8H566_ACACF</name>
<dbReference type="Proteomes" id="UP000011083">
    <property type="component" value="Unassembled WGS sequence"/>
</dbReference>
<evidence type="ECO:0000256" key="4">
    <source>
        <dbReference type="ARBA" id="ARBA00022989"/>
    </source>
</evidence>
<keyword evidence="4 6" id="KW-1133">Transmembrane helix</keyword>
<feature type="region of interest" description="Disordered" evidence="7">
    <location>
        <begin position="1"/>
        <end position="57"/>
    </location>
</feature>
<comment type="similarity">
    <text evidence="2 6">Belongs to the YIP1 family.</text>
</comment>
<dbReference type="PANTHER" id="PTHR12822">
    <property type="entry name" value="PROTEIN YIPF"/>
    <property type="match status" value="1"/>
</dbReference>
<feature type="compositionally biased region" description="Low complexity" evidence="7">
    <location>
        <begin position="42"/>
        <end position="53"/>
    </location>
</feature>
<dbReference type="VEuPathDB" id="AmoebaDB:ACA1_184780"/>
<evidence type="ECO:0000313" key="9">
    <source>
        <dbReference type="EMBL" id="ELR20325.1"/>
    </source>
</evidence>
<dbReference type="InterPro" id="IPR006977">
    <property type="entry name" value="Yip1_dom"/>
</dbReference>
<accession>L8H566</accession>
<keyword evidence="3 6" id="KW-0812">Transmembrane</keyword>
<sequence>MASRNYGEDMIPPPQAVSYDFSDGGAYEDLYTQNNPYAGSYAAQPAQPQQQQPNYDYNNPMPDFEEDRFPGQRDNYTDLESEIGGNVMAPSSSSGTPLPTTDGEGKPYRIWHVEYYSKYFDVDTTEVGARIIRSLVPFSYKFMDSVAHNPDLWGPFWIATTLIFAIAAASNFASWLDNKEAFSYDFETVSVGAGTIYGYVSLAPIILWAIFKWLEIPVTLLQNVCIYGYSLFVFLPVAGLCILPFEWLRWTLICSAAALSITFLLMNFSAPIAQNKYEGPRKPMIVAGLLTVIGLAHFGLALAFKLYFFNYVE</sequence>
<evidence type="ECO:0000259" key="8">
    <source>
        <dbReference type="Pfam" id="PF04893"/>
    </source>
</evidence>
<feature type="transmembrane region" description="Helical" evidence="6">
    <location>
        <begin position="251"/>
        <end position="273"/>
    </location>
</feature>
<dbReference type="STRING" id="1257118.L8H566"/>
<evidence type="ECO:0000313" key="10">
    <source>
        <dbReference type="Proteomes" id="UP000011083"/>
    </source>
</evidence>
<dbReference type="GO" id="GO:0000139">
    <property type="term" value="C:Golgi membrane"/>
    <property type="evidence" value="ECO:0007669"/>
    <property type="project" value="UniProtKB-SubCell"/>
</dbReference>
<dbReference type="AlphaFoldDB" id="L8H566"/>
<evidence type="ECO:0000256" key="6">
    <source>
        <dbReference type="RuleBase" id="RU361264"/>
    </source>
</evidence>
<evidence type="ECO:0000256" key="3">
    <source>
        <dbReference type="ARBA" id="ARBA00022692"/>
    </source>
</evidence>
<feature type="transmembrane region" description="Helical" evidence="6">
    <location>
        <begin position="226"/>
        <end position="245"/>
    </location>
</feature>
<keyword evidence="5 6" id="KW-0472">Membrane</keyword>
<dbReference type="Pfam" id="PF04893">
    <property type="entry name" value="Yip1"/>
    <property type="match status" value="1"/>
</dbReference>
<dbReference type="EMBL" id="KB007920">
    <property type="protein sequence ID" value="ELR20325.1"/>
    <property type="molecule type" value="Genomic_DNA"/>
</dbReference>
<reference evidence="9 10" key="1">
    <citation type="journal article" date="2013" name="Genome Biol.">
        <title>Genome of Acanthamoeba castellanii highlights extensive lateral gene transfer and early evolution of tyrosine kinase signaling.</title>
        <authorList>
            <person name="Clarke M."/>
            <person name="Lohan A.J."/>
            <person name="Liu B."/>
            <person name="Lagkouvardos I."/>
            <person name="Roy S."/>
            <person name="Zafar N."/>
            <person name="Bertelli C."/>
            <person name="Schilde C."/>
            <person name="Kianianmomeni A."/>
            <person name="Burglin T.R."/>
            <person name="Frech C."/>
            <person name="Turcotte B."/>
            <person name="Kopec K.O."/>
            <person name="Synnott J.M."/>
            <person name="Choo C."/>
            <person name="Paponov I."/>
            <person name="Finkler A."/>
            <person name="Soon Heng Tan C."/>
            <person name="Hutchins A.P."/>
            <person name="Weinmeier T."/>
            <person name="Rattei T."/>
            <person name="Chu J.S."/>
            <person name="Gimenez G."/>
            <person name="Irimia M."/>
            <person name="Rigden D.J."/>
            <person name="Fitzpatrick D.A."/>
            <person name="Lorenzo-Morales J."/>
            <person name="Bateman A."/>
            <person name="Chiu C.H."/>
            <person name="Tang P."/>
            <person name="Hegemann P."/>
            <person name="Fromm H."/>
            <person name="Raoult D."/>
            <person name="Greub G."/>
            <person name="Miranda-Saavedra D."/>
            <person name="Chen N."/>
            <person name="Nash P."/>
            <person name="Ginger M.L."/>
            <person name="Horn M."/>
            <person name="Schaap P."/>
            <person name="Caler L."/>
            <person name="Loftus B."/>
        </authorList>
    </citation>
    <scope>NUCLEOTIDE SEQUENCE [LARGE SCALE GENOMIC DNA]</scope>
    <source>
        <strain evidence="9 10">Neff</strain>
    </source>
</reference>
<keyword evidence="10" id="KW-1185">Reference proteome</keyword>
<dbReference type="OMA" id="DSLYPFN"/>
<evidence type="ECO:0000256" key="7">
    <source>
        <dbReference type="SAM" id="MobiDB-lite"/>
    </source>
</evidence>
<dbReference type="RefSeq" id="XP_004342519.1">
    <property type="nucleotide sequence ID" value="XM_004342470.1"/>
</dbReference>
<feature type="transmembrane region" description="Helical" evidence="6">
    <location>
        <begin position="152"/>
        <end position="176"/>
    </location>
</feature>
<evidence type="ECO:0000256" key="5">
    <source>
        <dbReference type="ARBA" id="ARBA00023136"/>
    </source>
</evidence>
<feature type="domain" description="Yip1" evidence="8">
    <location>
        <begin position="142"/>
        <end position="295"/>
    </location>
</feature>
<evidence type="ECO:0000256" key="2">
    <source>
        <dbReference type="ARBA" id="ARBA00010596"/>
    </source>
</evidence>
<protein>
    <recommendedName>
        <fullName evidence="6">Protein YIPF</fullName>
    </recommendedName>
</protein>
<dbReference type="InterPro" id="IPR039765">
    <property type="entry name" value="Yip5/YIPF1/YIPF2"/>
</dbReference>
<organism evidence="9 10">
    <name type="scientific">Acanthamoeba castellanii (strain ATCC 30010 / Neff)</name>
    <dbReference type="NCBI Taxonomy" id="1257118"/>
    <lineage>
        <taxon>Eukaryota</taxon>
        <taxon>Amoebozoa</taxon>
        <taxon>Discosea</taxon>
        <taxon>Longamoebia</taxon>
        <taxon>Centramoebida</taxon>
        <taxon>Acanthamoebidae</taxon>
        <taxon>Acanthamoeba</taxon>
    </lineage>
</organism>
<gene>
    <name evidence="9" type="ORF">ACA1_184780</name>
</gene>
<dbReference type="GO" id="GO:0031267">
    <property type="term" value="F:small GTPase binding"/>
    <property type="evidence" value="ECO:0007669"/>
    <property type="project" value="InterPro"/>
</dbReference>
<comment type="subcellular location">
    <subcellularLocation>
        <location evidence="6">Golgi apparatus membrane</location>
        <topology evidence="6">Multi-pass membrane protein</topology>
    </subcellularLocation>
    <subcellularLocation>
        <location evidence="1">Membrane</location>
        <topology evidence="1">Multi-pass membrane protein</topology>
    </subcellularLocation>
</comment>
<dbReference type="TCDB" id="9.B.135.2.4">
    <property type="family name" value="the membrane trafficking yip (yip) family"/>
</dbReference>
<feature type="transmembrane region" description="Helical" evidence="6">
    <location>
        <begin position="196"/>
        <end position="214"/>
    </location>
</feature>
<proteinExistence type="inferred from homology"/>
<evidence type="ECO:0000256" key="1">
    <source>
        <dbReference type="ARBA" id="ARBA00004141"/>
    </source>
</evidence>
<dbReference type="KEGG" id="acan:ACA1_184780"/>
<feature type="transmembrane region" description="Helical" evidence="6">
    <location>
        <begin position="285"/>
        <end position="308"/>
    </location>
</feature>
<dbReference type="GeneID" id="14921175"/>